<name>A0A8K0SJF5_9HYPO</name>
<sequence length="197" mass="20212">MTSANGPSSIRASQGPLDLAAEGPVVGELGLLALSALPLLVRLWGSGGRGAAEVILLYSRPSATPSSALVVAAAEAAVAAGAASAGGFDPSAALLWVWVLFACILTGTSMWWDTDDEFISLEPGAQGLYVAVGIKLFSVGSLERCHRLFQRHQSKLSISIASGALHLGTGHSKASAASMSQPKLPSRAPLVRAFHLV</sequence>
<dbReference type="EMBL" id="JAGPNK010000021">
    <property type="protein sequence ID" value="KAH7304767.1"/>
    <property type="molecule type" value="Genomic_DNA"/>
</dbReference>
<evidence type="ECO:0000313" key="1">
    <source>
        <dbReference type="EMBL" id="KAH7304767.1"/>
    </source>
</evidence>
<organism evidence="1 2">
    <name type="scientific">Stachybotrys elegans</name>
    <dbReference type="NCBI Taxonomy" id="80388"/>
    <lineage>
        <taxon>Eukaryota</taxon>
        <taxon>Fungi</taxon>
        <taxon>Dikarya</taxon>
        <taxon>Ascomycota</taxon>
        <taxon>Pezizomycotina</taxon>
        <taxon>Sordariomycetes</taxon>
        <taxon>Hypocreomycetidae</taxon>
        <taxon>Hypocreales</taxon>
        <taxon>Stachybotryaceae</taxon>
        <taxon>Stachybotrys</taxon>
    </lineage>
</organism>
<proteinExistence type="predicted"/>
<dbReference type="AlphaFoldDB" id="A0A8K0SJF5"/>
<keyword evidence="2" id="KW-1185">Reference proteome</keyword>
<protein>
    <submittedName>
        <fullName evidence="1">Uncharacterized protein</fullName>
    </submittedName>
</protein>
<evidence type="ECO:0000313" key="2">
    <source>
        <dbReference type="Proteomes" id="UP000813444"/>
    </source>
</evidence>
<dbReference type="Proteomes" id="UP000813444">
    <property type="component" value="Unassembled WGS sequence"/>
</dbReference>
<accession>A0A8K0SJF5</accession>
<gene>
    <name evidence="1" type="ORF">B0I35DRAFT_414338</name>
</gene>
<reference evidence="1" key="1">
    <citation type="journal article" date="2021" name="Nat. Commun.">
        <title>Genetic determinants of endophytism in the Arabidopsis root mycobiome.</title>
        <authorList>
            <person name="Mesny F."/>
            <person name="Miyauchi S."/>
            <person name="Thiergart T."/>
            <person name="Pickel B."/>
            <person name="Atanasova L."/>
            <person name="Karlsson M."/>
            <person name="Huettel B."/>
            <person name="Barry K.W."/>
            <person name="Haridas S."/>
            <person name="Chen C."/>
            <person name="Bauer D."/>
            <person name="Andreopoulos W."/>
            <person name="Pangilinan J."/>
            <person name="LaButti K."/>
            <person name="Riley R."/>
            <person name="Lipzen A."/>
            <person name="Clum A."/>
            <person name="Drula E."/>
            <person name="Henrissat B."/>
            <person name="Kohler A."/>
            <person name="Grigoriev I.V."/>
            <person name="Martin F.M."/>
            <person name="Hacquard S."/>
        </authorList>
    </citation>
    <scope>NUCLEOTIDE SEQUENCE</scope>
    <source>
        <strain evidence="1">MPI-CAGE-CH-0235</strain>
    </source>
</reference>
<comment type="caution">
    <text evidence="1">The sequence shown here is derived from an EMBL/GenBank/DDBJ whole genome shotgun (WGS) entry which is preliminary data.</text>
</comment>